<evidence type="ECO:0000256" key="4">
    <source>
        <dbReference type="ARBA" id="ARBA00022723"/>
    </source>
</evidence>
<evidence type="ECO:0000256" key="9">
    <source>
        <dbReference type="PROSITE-ProRule" id="PRU00508"/>
    </source>
</evidence>
<accession>A0A1E3QT35</accession>
<keyword evidence="3 10" id="KW-0808">Transferase</keyword>
<dbReference type="InterPro" id="IPR003126">
    <property type="entry name" value="Znf_UBR"/>
</dbReference>
<dbReference type="RefSeq" id="XP_018985992.1">
    <property type="nucleotide sequence ID" value="XM_019130787.1"/>
</dbReference>
<keyword evidence="5 10" id="KW-0863">Zinc-finger</keyword>
<dbReference type="PROSITE" id="PS51157">
    <property type="entry name" value="ZF_UBR"/>
    <property type="match status" value="1"/>
</dbReference>
<keyword evidence="4 10" id="KW-0479">Metal-binding</keyword>
<protein>
    <recommendedName>
        <fullName evidence="10">E3 ubiquitin-protein ligase</fullName>
        <ecNumber evidence="10">2.3.2.27</ecNumber>
    </recommendedName>
</protein>
<dbReference type="Pfam" id="PF18995">
    <property type="entry name" value="PRT6_C"/>
    <property type="match status" value="1"/>
</dbReference>
<dbReference type="GO" id="GO:0071596">
    <property type="term" value="P:ubiquitin-dependent protein catabolic process via the N-end rule pathway"/>
    <property type="evidence" value="ECO:0007669"/>
    <property type="project" value="UniProtKB-UniRule"/>
</dbReference>
<dbReference type="Pfam" id="PF22960">
    <property type="entry name" value="WHD_UBR1"/>
    <property type="match status" value="1"/>
</dbReference>
<proteinExistence type="inferred from homology"/>
<dbReference type="OrthoDB" id="26387at2759"/>
<dbReference type="Proteomes" id="UP000094336">
    <property type="component" value="Unassembled WGS sequence"/>
</dbReference>
<dbReference type="Gene3D" id="2.10.110.30">
    <property type="match status" value="1"/>
</dbReference>
<dbReference type="EC" id="2.3.2.27" evidence="10"/>
<organism evidence="12 13">
    <name type="scientific">Babjeviella inositovora NRRL Y-12698</name>
    <dbReference type="NCBI Taxonomy" id="984486"/>
    <lineage>
        <taxon>Eukaryota</taxon>
        <taxon>Fungi</taxon>
        <taxon>Dikarya</taxon>
        <taxon>Ascomycota</taxon>
        <taxon>Saccharomycotina</taxon>
        <taxon>Pichiomycetes</taxon>
        <taxon>Serinales incertae sedis</taxon>
        <taxon>Babjeviella</taxon>
    </lineage>
</organism>
<evidence type="ECO:0000256" key="3">
    <source>
        <dbReference type="ARBA" id="ARBA00022679"/>
    </source>
</evidence>
<dbReference type="SMART" id="SM00396">
    <property type="entry name" value="ZnF_UBR1"/>
    <property type="match status" value="1"/>
</dbReference>
<dbReference type="GO" id="GO:0016567">
    <property type="term" value="P:protein ubiquitination"/>
    <property type="evidence" value="ECO:0007669"/>
    <property type="project" value="UniProtKB-UniRule"/>
</dbReference>
<dbReference type="InterPro" id="IPR044046">
    <property type="entry name" value="E3_ligase_UBR-like_C"/>
</dbReference>
<dbReference type="SUPFAM" id="SSF46785">
    <property type="entry name" value="Winged helix' DNA-binding domain"/>
    <property type="match status" value="1"/>
</dbReference>
<comment type="catalytic activity">
    <reaction evidence="1 10">
        <text>S-ubiquitinyl-[E2 ubiquitin-conjugating enzyme]-L-cysteine + [acceptor protein]-L-lysine = [E2 ubiquitin-conjugating enzyme]-L-cysteine + N(6)-ubiquitinyl-[acceptor protein]-L-lysine.</text>
        <dbReference type="EC" id="2.3.2.27"/>
    </reaction>
</comment>
<comment type="similarity">
    <text evidence="8 10">Belongs to the E3 ubiquitin-protein ligase UBR1-like family.</text>
</comment>
<sequence>MIQRMQDIWWKTLRELDALKRYLVLCPQTYDYKFDNSVRKLIRRALFHAVSDGGQYLAHFFPGEQYENGFETSGNVSGEAFEYGSSPKYDSGSESDDWVLTPQARAAHPRRPCARVFLKGEPIYRCLTCGLDETCAMCADCYDADAHKDHVVYINICMRSNNGGTCDCGDPEAWVGDVKCKHYTKEQKSDKDIPVPLQASLLGTLEVVLDYVIDVMNGTDICYLSEKHQTPAAFIDHSNSCDLDPAYYELVPDPNSEQYYLMLYNDYVRHYRDAVQRIHMATRKVPEFAEMVAKEIEKYGKAKVWSGTVKELLEKQLSLGATGLHSLIRSHRDVFREDMCDEIIRWIKSITESAFFQDYQLPRDVLCRAFCSKWGHGENRIPDDYPYQTGRMNNGLIPIIPRVRSHHNPDYWNIEAKRWELPEDICLECSYNLEAGRENDFQGEPFVGSRFQYLLYFDIRFWSSVRATLHSIYVTSLISNLRYKNTISCQYVDIYPSIADMFLRVDREPETSFMCDLSTQLFTTPTDATAIVKHGDLTRILSTIYGFLTMDCIVPPEGVDLSKQVLLSSLNNRKWGQVFFDLGYIINRNEETRLLFTGNFVRQACDVIALFQSRPIVVRAAKEHVEFESNDYTLYFSALSVICRFSEAIAKSASKLPHADFFLVESTLTTLVDLLSSIDKGEYRGIVPGTLDVAPSLVKQWSGLGINAIVSEYPVHLQNVSFLHPLHSFFSWLIELCSQKTPQNLLALANQQYVGMYPLLPYDYSLRSIVLLAQIKVGFWVRNGFSIKNQLHIYRHTSVRECGFMRDVFLCQSLTSSYPPDDVCLLFFYRWSLMPWVSGQVQNYSVYDKANLPGIVEECLNFFVWLLTENMHLKGLSEDYLTRTVIRKEIIHSLCFQSLSFSKIVSEVPEHVANLKKFEAVLKDLALYTPPSGLNDAGIYKLKEKYFDEVDPYYIHLTSNKRDDAIKLVKERIHKRTRKPLNDIYIEPRVSESNIPAFAGAGNFTTSILFAKFLHSTLNYTLQGDATNNESIIDLVLHVIHACAYEKSVTSTYRSFYNIMMDEHDGSSVASYMCHMLTIEGFKSYHSKIRGIFGVFVSKYQDVADILSQKFPALKKALEVDATATGAEPEAEHKRRTAKERRERVMAEFKKKQSQFAATNKVDTMDESDVEMVEADEAFAWKFPEEHCILCQMPSAEEEVFGIISHLSNAASFRKVPFNDEFWLTKAFTGSSDEDSHGELNEATRTYFDEVKAKSVFGPGFPSTSLDNVESRPVLSSCGHGMHFTCYKNYLVNIKSRQNQITRTVPENTEDREFLCPLCKAVNNVFVPVLWNVNNKSLSELLSRDADGKWHEPFDRIAVIEDESLVLEIQEKIKDEVIARAKHCVKSKYLKFFEAETSPVVEKCVIVIESVFHGLQKLNRPFLFDGDFSGLVVNTIESVEIALRGVSPEGGQIFDQLSHQVLTNLRVWNEFRNLNSAMLAMKEETDLPSFLDDVVANYQILASDEMIPCIEQGADLFESLVSCHIVETSGFSYPRTVRLCLMWHILQTAYSLTSQILQNMPLWSRILNLPLVSNLEANDLVCALYVFETMKNGLSPEIDVSNLTGSPQFGSVFYSMLVKCCVPYLRRCAIWAYVQCDNHSGIAVEECLSQENQLCSLLRIPPLTEIFSTFVTSGQYENQRLHSFASYLTRNNLNHINASKVEYPGIISLINLPERMDDFFTRYYYKDLNHENADPAVCLFCGAVVQIQGSSIGSRIGQCNLHVEKECISECGIFLVPRYCTLLLLWKGKGSFYKAPYLDPHGELDEEPRHGKPLYLNQKRYNAFVRNIWLNHGVQNAIARNLESVIDIGGWETL</sequence>
<evidence type="ECO:0000256" key="2">
    <source>
        <dbReference type="ARBA" id="ARBA00004906"/>
    </source>
</evidence>
<gene>
    <name evidence="12" type="ORF">BABINDRAFT_171021</name>
</gene>
<dbReference type="UniPathway" id="UPA00143"/>
<evidence type="ECO:0000313" key="12">
    <source>
        <dbReference type="EMBL" id="ODQ80664.1"/>
    </source>
</evidence>
<reference evidence="13" key="1">
    <citation type="submission" date="2016-05" db="EMBL/GenBank/DDBJ databases">
        <title>Comparative genomics of biotechnologically important yeasts.</title>
        <authorList>
            <consortium name="DOE Joint Genome Institute"/>
            <person name="Riley R."/>
            <person name="Haridas S."/>
            <person name="Wolfe K.H."/>
            <person name="Lopes M.R."/>
            <person name="Hittinger C.T."/>
            <person name="Goker M."/>
            <person name="Salamov A."/>
            <person name="Wisecaver J."/>
            <person name="Long T.M."/>
            <person name="Aerts A.L."/>
            <person name="Barry K."/>
            <person name="Choi C."/>
            <person name="Clum A."/>
            <person name="Coughlan A.Y."/>
            <person name="Deshpande S."/>
            <person name="Douglass A.P."/>
            <person name="Hanson S.J."/>
            <person name="Klenk H.-P."/>
            <person name="Labutti K."/>
            <person name="Lapidus A."/>
            <person name="Lindquist E."/>
            <person name="Lipzen A."/>
            <person name="Meier-Kolthoff J.P."/>
            <person name="Ohm R.A."/>
            <person name="Otillar R.P."/>
            <person name="Pangilinan J."/>
            <person name="Peng Y."/>
            <person name="Rokas A."/>
            <person name="Rosa C.A."/>
            <person name="Scheuner C."/>
            <person name="Sibirny A.A."/>
            <person name="Slot J.C."/>
            <person name="Stielow J.B."/>
            <person name="Sun H."/>
            <person name="Kurtzman C.P."/>
            <person name="Blackwell M."/>
            <person name="Grigoriev I.V."/>
            <person name="Jeffries T.W."/>
        </authorList>
    </citation>
    <scope>NUCLEOTIDE SEQUENCE [LARGE SCALE GENOMIC DNA]</scope>
    <source>
        <strain evidence="13">NRRL Y-12698</strain>
    </source>
</reference>
<dbReference type="PANTHER" id="PTHR21497">
    <property type="entry name" value="UBIQUITIN LIGASE E3 ALPHA-RELATED"/>
    <property type="match status" value="1"/>
</dbReference>
<evidence type="ECO:0000259" key="11">
    <source>
        <dbReference type="PROSITE" id="PS51157"/>
    </source>
</evidence>
<dbReference type="GO" id="GO:0000151">
    <property type="term" value="C:ubiquitin ligase complex"/>
    <property type="evidence" value="ECO:0007669"/>
    <property type="project" value="TreeGrafter"/>
</dbReference>
<dbReference type="Pfam" id="PF02207">
    <property type="entry name" value="zf-UBR"/>
    <property type="match status" value="1"/>
</dbReference>
<feature type="zinc finger region" description="UBR-type" evidence="9">
    <location>
        <begin position="111"/>
        <end position="185"/>
    </location>
</feature>
<keyword evidence="13" id="KW-1185">Reference proteome</keyword>
<evidence type="ECO:0000256" key="1">
    <source>
        <dbReference type="ARBA" id="ARBA00000900"/>
    </source>
</evidence>
<dbReference type="EMBL" id="KV454429">
    <property type="protein sequence ID" value="ODQ80664.1"/>
    <property type="molecule type" value="Genomic_DNA"/>
</dbReference>
<keyword evidence="6 10" id="KW-0833">Ubl conjugation pathway</keyword>
<dbReference type="GO" id="GO:0005737">
    <property type="term" value="C:cytoplasm"/>
    <property type="evidence" value="ECO:0007669"/>
    <property type="project" value="TreeGrafter"/>
</dbReference>
<evidence type="ECO:0000256" key="8">
    <source>
        <dbReference type="ARBA" id="ARBA00046341"/>
    </source>
</evidence>
<comment type="pathway">
    <text evidence="2 10">Protein modification; protein ubiquitination.</text>
</comment>
<dbReference type="STRING" id="984486.A0A1E3QT35"/>
<dbReference type="GO" id="GO:0008270">
    <property type="term" value="F:zinc ion binding"/>
    <property type="evidence" value="ECO:0007669"/>
    <property type="project" value="UniProtKB-UniRule"/>
</dbReference>
<comment type="function">
    <text evidence="10">Ubiquitin ligase protein which is a component of the N-end rule pathway. Recognizes and binds to proteins bearing specific N-terminal residues that are destabilizing according to the N-end rule, leading to their ubiquitination and subsequent degradation.</text>
</comment>
<dbReference type="InterPro" id="IPR036390">
    <property type="entry name" value="WH_DNA-bd_sf"/>
</dbReference>
<dbReference type="GO" id="GO:0061630">
    <property type="term" value="F:ubiquitin protein ligase activity"/>
    <property type="evidence" value="ECO:0007669"/>
    <property type="project" value="UniProtKB-UniRule"/>
</dbReference>
<dbReference type="InterPro" id="IPR055194">
    <property type="entry name" value="UBR1-like_WH"/>
</dbReference>
<evidence type="ECO:0000256" key="5">
    <source>
        <dbReference type="ARBA" id="ARBA00022771"/>
    </source>
</evidence>
<name>A0A1E3QT35_9ASCO</name>
<feature type="domain" description="UBR-type" evidence="11">
    <location>
        <begin position="111"/>
        <end position="185"/>
    </location>
</feature>
<dbReference type="FunFam" id="2.10.110.30:FF:000002">
    <property type="entry name" value="Putative e3 ubiquitin-protein ligase ubr3"/>
    <property type="match status" value="1"/>
</dbReference>
<keyword evidence="7 10" id="KW-0862">Zinc</keyword>
<evidence type="ECO:0000256" key="10">
    <source>
        <dbReference type="RuleBase" id="RU366018"/>
    </source>
</evidence>
<dbReference type="CDD" id="cd19673">
    <property type="entry name" value="UBR-box_UBR3"/>
    <property type="match status" value="1"/>
</dbReference>
<dbReference type="Gene3D" id="1.10.10.2670">
    <property type="entry name" value="E3 ubiquitin-protein ligase"/>
    <property type="match status" value="1"/>
</dbReference>
<dbReference type="InterPro" id="IPR042065">
    <property type="entry name" value="E3_ELL-like"/>
</dbReference>
<dbReference type="GeneID" id="30148640"/>
<evidence type="ECO:0000313" key="13">
    <source>
        <dbReference type="Proteomes" id="UP000094336"/>
    </source>
</evidence>
<dbReference type="PANTHER" id="PTHR21497:SF24">
    <property type="entry name" value="E3 UBIQUITIN-PROTEIN LIGASE UBR1"/>
    <property type="match status" value="1"/>
</dbReference>
<evidence type="ECO:0000256" key="6">
    <source>
        <dbReference type="ARBA" id="ARBA00022786"/>
    </source>
</evidence>
<dbReference type="InterPro" id="IPR039164">
    <property type="entry name" value="UBR1-like"/>
</dbReference>
<evidence type="ECO:0000256" key="7">
    <source>
        <dbReference type="ARBA" id="ARBA00022833"/>
    </source>
</evidence>
<dbReference type="CDD" id="cd16482">
    <property type="entry name" value="RING-H2_UBR1-like"/>
    <property type="match status" value="1"/>
</dbReference>